<gene>
    <name evidence="1" type="ORF">NQ318_012418</name>
</gene>
<protein>
    <submittedName>
        <fullName evidence="1">Uncharacterized protein</fullName>
    </submittedName>
</protein>
<proteinExistence type="predicted"/>
<keyword evidence="2" id="KW-1185">Reference proteome</keyword>
<sequence length="88" mass="9837">MFDMGKAGPHPHQTFLVSEIDKGPFKILKFIRGVVLWDLALQVHRDPMVGIAQHAPKIPDVFYSFRLGIVAGIYCFCPNLNLKVGTLT</sequence>
<evidence type="ECO:0000313" key="2">
    <source>
        <dbReference type="Proteomes" id="UP001162162"/>
    </source>
</evidence>
<comment type="caution">
    <text evidence="1">The sequence shown here is derived from an EMBL/GenBank/DDBJ whole genome shotgun (WGS) entry which is preliminary data.</text>
</comment>
<evidence type="ECO:0000313" key="1">
    <source>
        <dbReference type="EMBL" id="KAJ8945699.1"/>
    </source>
</evidence>
<accession>A0AAV8Y4J0</accession>
<dbReference type="Proteomes" id="UP001162162">
    <property type="component" value="Unassembled WGS sequence"/>
</dbReference>
<dbReference type="AlphaFoldDB" id="A0AAV8Y4J0"/>
<dbReference type="EMBL" id="JAPWTK010000211">
    <property type="protein sequence ID" value="KAJ8945699.1"/>
    <property type="molecule type" value="Genomic_DNA"/>
</dbReference>
<reference evidence="1" key="1">
    <citation type="journal article" date="2023" name="Insect Mol. Biol.">
        <title>Genome sequencing provides insights into the evolution of gene families encoding plant cell wall-degrading enzymes in longhorned beetles.</title>
        <authorList>
            <person name="Shin N.R."/>
            <person name="Okamura Y."/>
            <person name="Kirsch R."/>
            <person name="Pauchet Y."/>
        </authorList>
    </citation>
    <scope>NUCLEOTIDE SEQUENCE</scope>
    <source>
        <strain evidence="1">AMC_N1</strain>
    </source>
</reference>
<organism evidence="1 2">
    <name type="scientific">Aromia moschata</name>
    <dbReference type="NCBI Taxonomy" id="1265417"/>
    <lineage>
        <taxon>Eukaryota</taxon>
        <taxon>Metazoa</taxon>
        <taxon>Ecdysozoa</taxon>
        <taxon>Arthropoda</taxon>
        <taxon>Hexapoda</taxon>
        <taxon>Insecta</taxon>
        <taxon>Pterygota</taxon>
        <taxon>Neoptera</taxon>
        <taxon>Endopterygota</taxon>
        <taxon>Coleoptera</taxon>
        <taxon>Polyphaga</taxon>
        <taxon>Cucujiformia</taxon>
        <taxon>Chrysomeloidea</taxon>
        <taxon>Cerambycidae</taxon>
        <taxon>Cerambycinae</taxon>
        <taxon>Callichromatini</taxon>
        <taxon>Aromia</taxon>
    </lineage>
</organism>
<name>A0AAV8Y4J0_9CUCU</name>